<name>A0A934S4Q1_9BACT</name>
<dbReference type="PANTHER" id="PTHR46847">
    <property type="entry name" value="D-ALLOSE-BINDING PERIPLASMIC PROTEIN-RELATED"/>
    <property type="match status" value="1"/>
</dbReference>
<gene>
    <name evidence="5" type="ORF">JIN87_18890</name>
</gene>
<evidence type="ECO:0000256" key="2">
    <source>
        <dbReference type="ARBA" id="ARBA00007639"/>
    </source>
</evidence>
<evidence type="ECO:0000259" key="4">
    <source>
        <dbReference type="Pfam" id="PF13407"/>
    </source>
</evidence>
<keyword evidence="3" id="KW-0732">Signal</keyword>
<dbReference type="PROSITE" id="PS51257">
    <property type="entry name" value="PROKAR_LIPOPROTEIN"/>
    <property type="match status" value="1"/>
</dbReference>
<accession>A0A934S4Q1</accession>
<dbReference type="InterPro" id="IPR028082">
    <property type="entry name" value="Peripla_BP_I"/>
</dbReference>
<evidence type="ECO:0000256" key="1">
    <source>
        <dbReference type="ARBA" id="ARBA00004196"/>
    </source>
</evidence>
<feature type="domain" description="Periplasmic binding protein" evidence="4">
    <location>
        <begin position="40"/>
        <end position="299"/>
    </location>
</feature>
<dbReference type="Gene3D" id="3.40.50.2300">
    <property type="match status" value="2"/>
</dbReference>
<dbReference type="PANTHER" id="PTHR46847:SF3">
    <property type="entry name" value="GALACTOFURANOSE-BINDING PROTEIN YTFQ"/>
    <property type="match status" value="1"/>
</dbReference>
<dbReference type="InterPro" id="IPR025997">
    <property type="entry name" value="SBP_2_dom"/>
</dbReference>
<dbReference type="GO" id="GO:0030246">
    <property type="term" value="F:carbohydrate binding"/>
    <property type="evidence" value="ECO:0007669"/>
    <property type="project" value="UniProtKB-ARBA"/>
</dbReference>
<evidence type="ECO:0000313" key="6">
    <source>
        <dbReference type="Proteomes" id="UP000617628"/>
    </source>
</evidence>
<dbReference type="GO" id="GO:0030313">
    <property type="term" value="C:cell envelope"/>
    <property type="evidence" value="ECO:0007669"/>
    <property type="project" value="UniProtKB-SubCell"/>
</dbReference>
<sequence>MFPDVLKKIPLTFLIITGLFLSGCGGGSDDSSADSDTLTIGFIQTGAESDWRKAHTVSVKEEAEKRGYNLKFADGQGKPENQIKAFSSFVVQRVDAIILAPIVETGWETALRKAKAAGIPVLILDRTVDVSDDSLFATYVGADTYQEGIQAAEWVVKETGGKANIVELQGTPGSSPAINRLKSFKSVIDQHPGLKIIDSQSGDFRRANGKQVMEAMLKKHGPENIDLVYAHNDDMALGAIQAIEEAGLKPAVYIKLISIDAVRAAFEAMVDGKLNCVVECNPLQGPLAFDLLEKILAGETVAKDNRVKDEVFEMAHAAEDIKTRAY</sequence>
<dbReference type="Proteomes" id="UP000617628">
    <property type="component" value="Unassembled WGS sequence"/>
</dbReference>
<comment type="similarity">
    <text evidence="2">Belongs to the bacterial solute-binding protein 2 family.</text>
</comment>
<comment type="subcellular location">
    <subcellularLocation>
        <location evidence="1">Cell envelope</location>
    </subcellularLocation>
</comment>
<organism evidence="5 6">
    <name type="scientific">Pelagicoccus mobilis</name>
    <dbReference type="NCBI Taxonomy" id="415221"/>
    <lineage>
        <taxon>Bacteria</taxon>
        <taxon>Pseudomonadati</taxon>
        <taxon>Verrucomicrobiota</taxon>
        <taxon>Opitutia</taxon>
        <taxon>Puniceicoccales</taxon>
        <taxon>Pelagicoccaceae</taxon>
        <taxon>Pelagicoccus</taxon>
    </lineage>
</organism>
<dbReference type="RefSeq" id="WP_200357172.1">
    <property type="nucleotide sequence ID" value="NZ_JAENIL010000038.1"/>
</dbReference>
<dbReference type="EMBL" id="JAENIL010000038">
    <property type="protein sequence ID" value="MBK1878958.1"/>
    <property type="molecule type" value="Genomic_DNA"/>
</dbReference>
<protein>
    <submittedName>
        <fullName evidence="5">ABC transporter substrate-binding protein</fullName>
    </submittedName>
</protein>
<proteinExistence type="inferred from homology"/>
<evidence type="ECO:0000313" key="5">
    <source>
        <dbReference type="EMBL" id="MBK1878958.1"/>
    </source>
</evidence>
<dbReference type="CDD" id="cd06309">
    <property type="entry name" value="PBP1_galactofuranose_YtfQ-like"/>
    <property type="match status" value="1"/>
</dbReference>
<reference evidence="5" key="1">
    <citation type="submission" date="2021-01" db="EMBL/GenBank/DDBJ databases">
        <title>Modified the classification status of verrucomicrobia.</title>
        <authorList>
            <person name="Feng X."/>
        </authorList>
    </citation>
    <scope>NUCLEOTIDE SEQUENCE</scope>
    <source>
        <strain evidence="5">KCTC 13126</strain>
    </source>
</reference>
<comment type="caution">
    <text evidence="5">The sequence shown here is derived from an EMBL/GenBank/DDBJ whole genome shotgun (WGS) entry which is preliminary data.</text>
</comment>
<dbReference type="Pfam" id="PF13407">
    <property type="entry name" value="Peripla_BP_4"/>
    <property type="match status" value="1"/>
</dbReference>
<evidence type="ECO:0000256" key="3">
    <source>
        <dbReference type="ARBA" id="ARBA00022729"/>
    </source>
</evidence>
<dbReference type="SUPFAM" id="SSF53822">
    <property type="entry name" value="Periplasmic binding protein-like I"/>
    <property type="match status" value="1"/>
</dbReference>
<dbReference type="AlphaFoldDB" id="A0A934S4Q1"/>
<keyword evidence="6" id="KW-1185">Reference proteome</keyword>